<dbReference type="CDD" id="cd08916">
    <property type="entry name" value="TrHb3_P"/>
    <property type="match status" value="1"/>
</dbReference>
<sequence>MKKDIENIEDIKLLINSFYDKVKADKTIGYIFNDIAKVNWEKHLPVMYNFWENVIFFTGSYNGNPMTAHVKMHSIVHFTTDHFEQWIKLFTSTVDRLFEGDKAELAKQRAISIATVMQLKILHENSPIQQINKT</sequence>
<dbReference type="RefSeq" id="WP_147187568.1">
    <property type="nucleotide sequence ID" value="NZ_CP042435.1"/>
</dbReference>
<dbReference type="OrthoDB" id="25954at2"/>
<organism evidence="1 3">
    <name type="scientific">Panacibacter ginsenosidivorans</name>
    <dbReference type="NCBI Taxonomy" id="1813871"/>
    <lineage>
        <taxon>Bacteria</taxon>
        <taxon>Pseudomonadati</taxon>
        <taxon>Bacteroidota</taxon>
        <taxon>Chitinophagia</taxon>
        <taxon>Chitinophagales</taxon>
        <taxon>Chitinophagaceae</taxon>
        <taxon>Panacibacter</taxon>
    </lineage>
</organism>
<proteinExistence type="predicted"/>
<name>A0A5B8V3N0_9BACT</name>
<dbReference type="InterPro" id="IPR009050">
    <property type="entry name" value="Globin-like_sf"/>
</dbReference>
<dbReference type="InterPro" id="IPR012292">
    <property type="entry name" value="Globin/Proto"/>
</dbReference>
<dbReference type="AlphaFoldDB" id="A0A5B8V3N0"/>
<evidence type="ECO:0000313" key="2">
    <source>
        <dbReference type="EMBL" id="QEC70077.1"/>
    </source>
</evidence>
<dbReference type="KEGG" id="pgin:FRZ67_23250"/>
<gene>
    <name evidence="1" type="ORF">FRZ67_00030</name>
    <name evidence="2" type="ORF">FRZ67_23250</name>
</gene>
<evidence type="ECO:0000313" key="3">
    <source>
        <dbReference type="Proteomes" id="UP000321533"/>
    </source>
</evidence>
<dbReference type="SUPFAM" id="SSF46458">
    <property type="entry name" value="Globin-like"/>
    <property type="match status" value="1"/>
</dbReference>
<dbReference type="GO" id="GO:0020037">
    <property type="term" value="F:heme binding"/>
    <property type="evidence" value="ECO:0007669"/>
    <property type="project" value="InterPro"/>
</dbReference>
<reference evidence="1 3" key="1">
    <citation type="journal article" date="2016" name="Int. J. Syst. Evol. Microbiol.">
        <title>Panacibacter ginsenosidivorans gen. nov., sp. nov., with ginsenoside converting activity isolated from soil of a ginseng field.</title>
        <authorList>
            <person name="Siddiqi M.Z."/>
            <person name="Muhammad Shafi S."/>
            <person name="Choi K.D."/>
            <person name="Im W.T."/>
        </authorList>
    </citation>
    <scope>NUCLEOTIDE SEQUENCE [LARGE SCALE GENOMIC DNA]</scope>
    <source>
        <strain evidence="1 3">Gsoil1550</strain>
    </source>
</reference>
<keyword evidence="3" id="KW-1185">Reference proteome</keyword>
<accession>A0A5B8V3N0</accession>
<evidence type="ECO:0000313" key="1">
    <source>
        <dbReference type="EMBL" id="QEC65768.1"/>
    </source>
</evidence>
<dbReference type="KEGG" id="pgin:FRZ67_00030"/>
<dbReference type="GO" id="GO:0019825">
    <property type="term" value="F:oxygen binding"/>
    <property type="evidence" value="ECO:0007669"/>
    <property type="project" value="InterPro"/>
</dbReference>
<dbReference type="Proteomes" id="UP000321533">
    <property type="component" value="Chromosome"/>
</dbReference>
<reference evidence="1" key="2">
    <citation type="submission" date="2019-08" db="EMBL/GenBank/DDBJ databases">
        <authorList>
            <person name="Im W.-T."/>
        </authorList>
    </citation>
    <scope>NUCLEOTIDE SEQUENCE</scope>
    <source>
        <strain evidence="1">Gsoil1550</strain>
    </source>
</reference>
<dbReference type="EMBL" id="CP042435">
    <property type="protein sequence ID" value="QEC65768.1"/>
    <property type="molecule type" value="Genomic_DNA"/>
</dbReference>
<dbReference type="Gene3D" id="1.10.490.10">
    <property type="entry name" value="Globins"/>
    <property type="match status" value="1"/>
</dbReference>
<dbReference type="EMBL" id="CP042435">
    <property type="protein sequence ID" value="QEC70077.1"/>
    <property type="molecule type" value="Genomic_DNA"/>
</dbReference>
<protein>
    <submittedName>
        <fullName evidence="1">Group III truncated hemoglobin</fullName>
    </submittedName>
</protein>